<dbReference type="AlphaFoldDB" id="A0AAD7JZZ9"/>
<comment type="caution">
    <text evidence="1">The sequence shown here is derived from an EMBL/GenBank/DDBJ whole genome shotgun (WGS) entry which is preliminary data.</text>
</comment>
<evidence type="ECO:0000313" key="1">
    <source>
        <dbReference type="EMBL" id="KAJ7775396.1"/>
    </source>
</evidence>
<organism evidence="1 2">
    <name type="scientific">Mycena metata</name>
    <dbReference type="NCBI Taxonomy" id="1033252"/>
    <lineage>
        <taxon>Eukaryota</taxon>
        <taxon>Fungi</taxon>
        <taxon>Dikarya</taxon>
        <taxon>Basidiomycota</taxon>
        <taxon>Agaricomycotina</taxon>
        <taxon>Agaricomycetes</taxon>
        <taxon>Agaricomycetidae</taxon>
        <taxon>Agaricales</taxon>
        <taxon>Marasmiineae</taxon>
        <taxon>Mycenaceae</taxon>
        <taxon>Mycena</taxon>
    </lineage>
</organism>
<gene>
    <name evidence="1" type="ORF">B0H16DRAFT_43746</name>
</gene>
<dbReference type="EMBL" id="JARKIB010000010">
    <property type="protein sequence ID" value="KAJ7775396.1"/>
    <property type="molecule type" value="Genomic_DNA"/>
</dbReference>
<name>A0AAD7JZZ9_9AGAR</name>
<sequence length="222" mass="24861">MSPLLPCLCHHADFSPHPSPSSNLPFRYSLRIIRSLSAVSQPSTSDKRFSLSLTLPIYREKWPAAPAVSCAPSAATEFFVKAAASLARVDCVRLSTLAFRVSTSPLLSCLCHHANYALRPIPSSNLPTLSPFSVALILLLRLFPCSPNLPPRISTPFRATGRNDTMPSFLASIRITRQKFSSSAQHPHARRRFRCRVRDRRQVLTIILTPGTFRTRRRFRVP</sequence>
<accession>A0AAD7JZZ9</accession>
<proteinExistence type="predicted"/>
<keyword evidence="2" id="KW-1185">Reference proteome</keyword>
<protein>
    <submittedName>
        <fullName evidence="1">Uncharacterized protein</fullName>
    </submittedName>
</protein>
<dbReference type="Proteomes" id="UP001215598">
    <property type="component" value="Unassembled WGS sequence"/>
</dbReference>
<reference evidence="1" key="1">
    <citation type="submission" date="2023-03" db="EMBL/GenBank/DDBJ databases">
        <title>Massive genome expansion in bonnet fungi (Mycena s.s.) driven by repeated elements and novel gene families across ecological guilds.</title>
        <authorList>
            <consortium name="Lawrence Berkeley National Laboratory"/>
            <person name="Harder C.B."/>
            <person name="Miyauchi S."/>
            <person name="Viragh M."/>
            <person name="Kuo A."/>
            <person name="Thoen E."/>
            <person name="Andreopoulos B."/>
            <person name="Lu D."/>
            <person name="Skrede I."/>
            <person name="Drula E."/>
            <person name="Henrissat B."/>
            <person name="Morin E."/>
            <person name="Kohler A."/>
            <person name="Barry K."/>
            <person name="LaButti K."/>
            <person name="Morin E."/>
            <person name="Salamov A."/>
            <person name="Lipzen A."/>
            <person name="Mereny Z."/>
            <person name="Hegedus B."/>
            <person name="Baldrian P."/>
            <person name="Stursova M."/>
            <person name="Weitz H."/>
            <person name="Taylor A."/>
            <person name="Grigoriev I.V."/>
            <person name="Nagy L.G."/>
            <person name="Martin F."/>
            <person name="Kauserud H."/>
        </authorList>
    </citation>
    <scope>NUCLEOTIDE SEQUENCE</scope>
    <source>
        <strain evidence="1">CBHHK182m</strain>
    </source>
</reference>
<evidence type="ECO:0000313" key="2">
    <source>
        <dbReference type="Proteomes" id="UP001215598"/>
    </source>
</evidence>